<dbReference type="eggNOG" id="ENOG5032WS8">
    <property type="taxonomic scope" value="Bacteria"/>
</dbReference>
<dbReference type="AlphaFoldDB" id="C3X7X6"/>
<reference evidence="2 3" key="1">
    <citation type="submission" date="2009-02" db="EMBL/GenBank/DDBJ databases">
        <title>The Genome Sequence of Oxalobacter formigenes OXCC13.</title>
        <authorList>
            <consortium name="The Broad Institute Genome Sequencing Platform"/>
            <person name="Ward D."/>
            <person name="Young S.K."/>
            <person name="Kodira C.D."/>
            <person name="Zeng Q."/>
            <person name="Koehrsen M."/>
            <person name="Alvarado L."/>
            <person name="Berlin A."/>
            <person name="Borenstein D."/>
            <person name="Chen Z."/>
            <person name="Engels R."/>
            <person name="Freedman E."/>
            <person name="Gellesch M."/>
            <person name="Goldberg J."/>
            <person name="Griggs A."/>
            <person name="Gujja S."/>
            <person name="Heiman D."/>
            <person name="Hepburn T."/>
            <person name="Howarth C."/>
            <person name="Jen D."/>
            <person name="Larson L."/>
            <person name="Lewis B."/>
            <person name="Mehta T."/>
            <person name="Park D."/>
            <person name="Pearson M."/>
            <person name="Roberts A."/>
            <person name="Saif S."/>
            <person name="Shea T."/>
            <person name="Shenoy N."/>
            <person name="Sisk P."/>
            <person name="Stolte C."/>
            <person name="Sykes S."/>
            <person name="Walk T."/>
            <person name="White J."/>
            <person name="Yandava C."/>
            <person name="Allison M.J."/>
            <person name="Lander E."/>
            <person name="Nusbaum C."/>
            <person name="Galagan J."/>
            <person name="Birren B."/>
        </authorList>
    </citation>
    <scope>NUCLEOTIDE SEQUENCE [LARGE SCALE GENOMIC DNA]</scope>
    <source>
        <strain evidence="2 3">OXCC13</strain>
    </source>
</reference>
<organism evidence="2 3">
    <name type="scientific">Oxalobacter formigenes OXCC13</name>
    <dbReference type="NCBI Taxonomy" id="556269"/>
    <lineage>
        <taxon>Bacteria</taxon>
        <taxon>Pseudomonadati</taxon>
        <taxon>Pseudomonadota</taxon>
        <taxon>Betaproteobacteria</taxon>
        <taxon>Burkholderiales</taxon>
        <taxon>Oxalobacteraceae</taxon>
        <taxon>Oxalobacter</taxon>
    </lineage>
</organism>
<dbReference type="Pfam" id="PF16461">
    <property type="entry name" value="Phage_TTP_12"/>
    <property type="match status" value="1"/>
</dbReference>
<dbReference type="STRING" id="847.BRW83_1932"/>
<protein>
    <recommendedName>
        <fullName evidence="1">Lambda phage tail tube protein N-terminal domain-containing protein</fullName>
    </recommendedName>
</protein>
<dbReference type="Proteomes" id="UP000005089">
    <property type="component" value="Unassembled WGS sequence"/>
</dbReference>
<dbReference type="Gene3D" id="4.10.410.40">
    <property type="match status" value="1"/>
</dbReference>
<name>C3X7X6_OXAFO</name>
<keyword evidence="3" id="KW-1185">Reference proteome</keyword>
<feature type="domain" description="Lambda phage tail tube protein N-terminal" evidence="1">
    <location>
        <begin position="95"/>
        <end position="208"/>
    </location>
</feature>
<dbReference type="GeneID" id="77135764"/>
<dbReference type="InterPro" id="IPR032494">
    <property type="entry name" value="Phage_TTP_N"/>
</dbReference>
<accession>C3X7X6</accession>
<sequence length="212" mass="21784">MTQSSAISAQGTDLQIETGSGTTIAVTGIVVGNPTILTAAGVKNGTVVTLSGFTGANASEINNQSFVATNATAGTFAIQVNTTGKDIEGLAASALQKAYTSVANVKNWSGFDGQAAEVDVTHLRSKAREIRLGLQDFGSISFDINPDYEDAGQNAMRASKAAASRLNYKLTYPNGKVASFGAYVRAMPESGAVDEVIGGSAELRIDGEVIVA</sequence>
<dbReference type="HOGENOM" id="CLU_1302985_0_0_4"/>
<evidence type="ECO:0000313" key="2">
    <source>
        <dbReference type="EMBL" id="EEO29302.1"/>
    </source>
</evidence>
<dbReference type="OrthoDB" id="9025082at2"/>
<evidence type="ECO:0000259" key="1">
    <source>
        <dbReference type="Pfam" id="PF16461"/>
    </source>
</evidence>
<dbReference type="EMBL" id="GG658170">
    <property type="protein sequence ID" value="EEO29302.1"/>
    <property type="molecule type" value="Genomic_DNA"/>
</dbReference>
<proteinExistence type="predicted"/>
<dbReference type="RefSeq" id="WP_005879683.1">
    <property type="nucleotide sequence ID" value="NZ_CP019430.1"/>
</dbReference>
<gene>
    <name evidence="2" type="ORF">OFBG_00330</name>
</gene>
<evidence type="ECO:0000313" key="3">
    <source>
        <dbReference type="Proteomes" id="UP000005089"/>
    </source>
</evidence>